<proteinExistence type="predicted"/>
<dbReference type="Proteomes" id="UP000572528">
    <property type="component" value="Unassembled WGS sequence"/>
</dbReference>
<sequence length="223" mass="24560">MDLLVVAPAIGLSLAIALVAIIVAGRSAARAEIAAREASRISRASIERLRRVQSAAHSAQAGEQRALKQLRTASEERVMADKTRLYRAFLHQAAQENRHLMRPGHVPVIGSADEALNHLRVESMLWASHEVQRALRNFTILRSRRPQAVWPDSYTMAYARLESDLVAAMRRDLDPTSTPLSAEQIWGSISAGSMDPAFRLALISPLSDVLRNTGQDPAHYELG</sequence>
<evidence type="ECO:0000313" key="2">
    <source>
        <dbReference type="Proteomes" id="UP000572528"/>
    </source>
</evidence>
<dbReference type="AlphaFoldDB" id="A0A853ELA3"/>
<gene>
    <name evidence="1" type="ORF">HZZ05_08945</name>
</gene>
<name>A0A853ELA3_9ACTO</name>
<comment type="caution">
    <text evidence="1">The sequence shown here is derived from an EMBL/GenBank/DDBJ whole genome shotgun (WGS) entry which is preliminary data.</text>
</comment>
<dbReference type="RefSeq" id="WP_179900906.1">
    <property type="nucleotide sequence ID" value="NZ_JACBXV010000125.1"/>
</dbReference>
<protein>
    <submittedName>
        <fullName evidence="1">Uncharacterized protein</fullName>
    </submittedName>
</protein>
<reference evidence="1 2" key="1">
    <citation type="submission" date="2020-07" db="EMBL/GenBank/DDBJ databases">
        <title>MOT database genomes.</title>
        <authorList>
            <person name="Joseph S."/>
            <person name="Aduse-Opoku J."/>
            <person name="Hashim A."/>
            <person name="Wade W."/>
            <person name="Curtis M."/>
        </authorList>
    </citation>
    <scope>NUCLEOTIDE SEQUENCE [LARGE SCALE GENOMIC DNA]</scope>
    <source>
        <strain evidence="1 2">WMus004</strain>
    </source>
</reference>
<evidence type="ECO:0000313" key="1">
    <source>
        <dbReference type="EMBL" id="NYS69635.1"/>
    </source>
</evidence>
<organism evidence="1 2">
    <name type="scientific">Actinomyces bowdenii</name>
    <dbReference type="NCBI Taxonomy" id="131109"/>
    <lineage>
        <taxon>Bacteria</taxon>
        <taxon>Bacillati</taxon>
        <taxon>Actinomycetota</taxon>
        <taxon>Actinomycetes</taxon>
        <taxon>Actinomycetales</taxon>
        <taxon>Actinomycetaceae</taxon>
        <taxon>Actinomyces</taxon>
    </lineage>
</organism>
<dbReference type="EMBL" id="JACBXV010000125">
    <property type="protein sequence ID" value="NYS69635.1"/>
    <property type="molecule type" value="Genomic_DNA"/>
</dbReference>
<accession>A0A853ELA3</accession>